<feature type="domain" description="PAS" evidence="2">
    <location>
        <begin position="61"/>
        <end position="131"/>
    </location>
</feature>
<evidence type="ECO:0000256" key="1">
    <source>
        <dbReference type="SAM" id="MobiDB-lite"/>
    </source>
</evidence>
<dbReference type="InterPro" id="IPR000014">
    <property type="entry name" value="PAS"/>
</dbReference>
<dbReference type="AlphaFoldDB" id="A0A7Z7MVX5"/>
<feature type="domain" description="PAC" evidence="3">
    <location>
        <begin position="130"/>
        <end position="185"/>
    </location>
</feature>
<dbReference type="Pfam" id="PF08448">
    <property type="entry name" value="PAS_4"/>
    <property type="match status" value="1"/>
</dbReference>
<evidence type="ECO:0000313" key="5">
    <source>
        <dbReference type="Proteomes" id="UP000242886"/>
    </source>
</evidence>
<dbReference type="NCBIfam" id="TIGR00229">
    <property type="entry name" value="sensory_box"/>
    <property type="match status" value="2"/>
</dbReference>
<protein>
    <recommendedName>
        <fullName evidence="6">PAS domain-containing protein</fullName>
    </recommendedName>
</protein>
<feature type="region of interest" description="Disordered" evidence="1">
    <location>
        <begin position="458"/>
        <end position="479"/>
    </location>
</feature>
<evidence type="ECO:0000259" key="3">
    <source>
        <dbReference type="PROSITE" id="PS50113"/>
    </source>
</evidence>
<dbReference type="SUPFAM" id="SSF55785">
    <property type="entry name" value="PYP-like sensor domain (PAS domain)"/>
    <property type="match status" value="2"/>
</dbReference>
<dbReference type="SMART" id="SM00091">
    <property type="entry name" value="PAS"/>
    <property type="match status" value="2"/>
</dbReference>
<evidence type="ECO:0000313" key="4">
    <source>
        <dbReference type="EMBL" id="SMB28996.1"/>
    </source>
</evidence>
<organism evidence="4 5">
    <name type="scientific">Sterolibacterium denitrificans</name>
    <dbReference type="NCBI Taxonomy" id="157592"/>
    <lineage>
        <taxon>Bacteria</taxon>
        <taxon>Pseudomonadati</taxon>
        <taxon>Pseudomonadota</taxon>
        <taxon>Betaproteobacteria</taxon>
        <taxon>Nitrosomonadales</taxon>
        <taxon>Sterolibacteriaceae</taxon>
        <taxon>Sterolibacterium</taxon>
    </lineage>
</organism>
<reference evidence="4" key="1">
    <citation type="submission" date="2017-03" db="EMBL/GenBank/DDBJ databases">
        <authorList>
            <consortium name="AG Boll"/>
        </authorList>
    </citation>
    <scope>NUCLEOTIDE SEQUENCE [LARGE SCALE GENOMIC DNA]</scope>
    <source>
        <strain evidence="4">Chol</strain>
    </source>
</reference>
<feature type="domain" description="PAS" evidence="2">
    <location>
        <begin position="204"/>
        <end position="257"/>
    </location>
</feature>
<name>A0A7Z7MVX5_9PROT</name>
<keyword evidence="5" id="KW-1185">Reference proteome</keyword>
<dbReference type="Gene3D" id="3.30.450.20">
    <property type="entry name" value="PAS domain"/>
    <property type="match status" value="2"/>
</dbReference>
<dbReference type="CDD" id="cd00130">
    <property type="entry name" value="PAS"/>
    <property type="match status" value="2"/>
</dbReference>
<sequence>MGSHRRAVPRLLRLLRAENGEGRVMPLPGGGATPADFSALKSLVRHLQRQRRLDADELHRSKERFQALVESLPLKVFVKDATARYVACNSLFASDLGLTPEQVAGRNDFDFYPAHDAERFLREDGRIIGSGNGIAVHENVLQDGLEKIVYIVKAPFHDARGEVAGVIGAILDVTGNKQNERRLRQFAYEIEDLYQCAPCAYQSIDADGVLRRINNTALAWLGYRRDEVIGRLRLEDLLSETSRLCFAGVFPDLMQSGALRELALDLVRKDGCLLPVSLNAIAVYDDDGNFVASNLAFSDVAVRCELAREQRMQQRRLNDLGQRLAAVRAEERQRLAAELQARAVSKLADMACALTNLARCLPEDFCNEHREQLDGVQALLDGATADILDICAGQQPAIADFTVQPQPDSTLGTQVVPPWLERRRSRCRRQAASAAACRSTGMGTDFVDFDFVERRSGISRRSQDRQQSGVDLAAQFRCS</sequence>
<dbReference type="InterPro" id="IPR000700">
    <property type="entry name" value="PAS-assoc_C"/>
</dbReference>
<dbReference type="PANTHER" id="PTHR44757">
    <property type="entry name" value="DIGUANYLATE CYCLASE DGCP"/>
    <property type="match status" value="1"/>
</dbReference>
<accession>A0A7Z7MVX5</accession>
<evidence type="ECO:0008006" key="6">
    <source>
        <dbReference type="Google" id="ProtNLM"/>
    </source>
</evidence>
<dbReference type="PROSITE" id="PS50113">
    <property type="entry name" value="PAC"/>
    <property type="match status" value="1"/>
</dbReference>
<dbReference type="EMBL" id="LT837803">
    <property type="protein sequence ID" value="SMB28996.1"/>
    <property type="molecule type" value="Genomic_DNA"/>
</dbReference>
<dbReference type="InterPro" id="IPR013656">
    <property type="entry name" value="PAS_4"/>
</dbReference>
<proteinExistence type="predicted"/>
<dbReference type="Pfam" id="PF13426">
    <property type="entry name" value="PAS_9"/>
    <property type="match status" value="1"/>
</dbReference>
<dbReference type="InterPro" id="IPR052155">
    <property type="entry name" value="Biofilm_reg_signaling"/>
</dbReference>
<evidence type="ECO:0000259" key="2">
    <source>
        <dbReference type="PROSITE" id="PS50112"/>
    </source>
</evidence>
<dbReference type="Proteomes" id="UP000242886">
    <property type="component" value="Chromosome SDENCHOL"/>
</dbReference>
<dbReference type="PROSITE" id="PS50112">
    <property type="entry name" value="PAS"/>
    <property type="match status" value="2"/>
</dbReference>
<gene>
    <name evidence="4" type="ORF">SDENCHOL_20735</name>
</gene>
<dbReference type="PANTHER" id="PTHR44757:SF2">
    <property type="entry name" value="BIOFILM ARCHITECTURE MAINTENANCE PROTEIN MBAA"/>
    <property type="match status" value="1"/>
</dbReference>
<dbReference type="InterPro" id="IPR035965">
    <property type="entry name" value="PAS-like_dom_sf"/>
</dbReference>